<evidence type="ECO:0000259" key="1">
    <source>
        <dbReference type="Pfam" id="PF09356"/>
    </source>
</evidence>
<evidence type="ECO:0000313" key="3">
    <source>
        <dbReference type="Proteomes" id="UP000603912"/>
    </source>
</evidence>
<dbReference type="EMBL" id="BMES01000001">
    <property type="protein sequence ID" value="GGH13938.1"/>
    <property type="molecule type" value="Genomic_DNA"/>
</dbReference>
<proteinExistence type="predicted"/>
<dbReference type="Pfam" id="PF09356">
    <property type="entry name" value="Phage_BR0599"/>
    <property type="match status" value="1"/>
</dbReference>
<dbReference type="RefSeq" id="WP_188516843.1">
    <property type="nucleotide sequence ID" value="NZ_BMES01000001.1"/>
</dbReference>
<gene>
    <name evidence="2" type="ORF">GCM10007036_12880</name>
</gene>
<reference evidence="2" key="2">
    <citation type="submission" date="2020-09" db="EMBL/GenBank/DDBJ databases">
        <authorList>
            <person name="Sun Q."/>
            <person name="Zhou Y."/>
        </authorList>
    </citation>
    <scope>NUCLEOTIDE SEQUENCE</scope>
    <source>
        <strain evidence="2">CGMCC 1.12214</strain>
    </source>
</reference>
<evidence type="ECO:0000313" key="2">
    <source>
        <dbReference type="EMBL" id="GGH13938.1"/>
    </source>
</evidence>
<reference evidence="2" key="1">
    <citation type="journal article" date="2014" name="Int. J. Syst. Evol. Microbiol.">
        <title>Complete genome sequence of Corynebacterium casei LMG S-19264T (=DSM 44701T), isolated from a smear-ripened cheese.</title>
        <authorList>
            <consortium name="US DOE Joint Genome Institute (JGI-PGF)"/>
            <person name="Walter F."/>
            <person name="Albersmeier A."/>
            <person name="Kalinowski J."/>
            <person name="Ruckert C."/>
        </authorList>
    </citation>
    <scope>NUCLEOTIDE SEQUENCE</scope>
    <source>
        <strain evidence="2">CGMCC 1.12214</strain>
    </source>
</reference>
<dbReference type="Pfam" id="PF09931">
    <property type="entry name" value="Phage_phiJL001_Gp84_N"/>
    <property type="match status" value="1"/>
</dbReference>
<comment type="caution">
    <text evidence="2">The sequence shown here is derived from an EMBL/GenBank/DDBJ whole genome shotgun (WGS) entry which is preliminary data.</text>
</comment>
<dbReference type="Proteomes" id="UP000603912">
    <property type="component" value="Unassembled WGS sequence"/>
</dbReference>
<dbReference type="InterPro" id="IPR018964">
    <property type="entry name" value="Phage_phiJL001_Gp84_C"/>
</dbReference>
<keyword evidence="3" id="KW-1185">Reference proteome</keyword>
<dbReference type="InterPro" id="IPR011928">
    <property type="entry name" value="Phage_phiJL001_Gp84"/>
</dbReference>
<protein>
    <recommendedName>
        <fullName evidence="1">Bacteriophage phiJL001 Gp84 C-terminal domain-containing protein</fullName>
    </recommendedName>
</protein>
<organism evidence="2 3">
    <name type="scientific">Alsobacter metallidurans</name>
    <dbReference type="NCBI Taxonomy" id="340221"/>
    <lineage>
        <taxon>Bacteria</taxon>
        <taxon>Pseudomonadati</taxon>
        <taxon>Pseudomonadota</taxon>
        <taxon>Alphaproteobacteria</taxon>
        <taxon>Hyphomicrobiales</taxon>
        <taxon>Alsobacteraceae</taxon>
        <taxon>Alsobacter</taxon>
    </lineage>
</organism>
<dbReference type="NCBIfam" id="TIGR02218">
    <property type="entry name" value="phg_TIGR02218"/>
    <property type="match status" value="1"/>
</dbReference>
<sequence length="293" mass="30164">MRALPASLSAALATGATTLARCWRITRRDGLVLGFTDHDRDLVFDGVTHAAAAGLEAADSESQLGFAVGGGEVAGALAAGSLSEADLAGGLFDGAAVDLWLVDWSDLGSRVLLDGFTIGEVRRADAAFTAELRGLGQRFDDPRGRAFQPACAADLGDARCGVSLADPRWRADGIVQGTDGRVFIEAGALAGFEPDLFAGGRLVFTSGDNVGAAGAVKAHDGGSLTLWQAPGAPILPGDGFTVTAGCDKRLETCAGRFGNVVNFRGFPHMPGNDFLLRVARNGDPAMDGGSLFR</sequence>
<accession>A0A917I5P4</accession>
<feature type="domain" description="Bacteriophage phiJL001 Gp84 C-terminal" evidence="1">
    <location>
        <begin position="196"/>
        <end position="273"/>
    </location>
</feature>
<name>A0A917I5P4_9HYPH</name>
<dbReference type="AlphaFoldDB" id="A0A917I5P4"/>